<name>A0ABV6SVN9_9GAMM</name>
<evidence type="ECO:0000313" key="2">
    <source>
        <dbReference type="EMBL" id="MFC0717501.1"/>
    </source>
</evidence>
<protein>
    <recommendedName>
        <fullName evidence="4">WYL domain-containing protein</fullName>
    </recommendedName>
</protein>
<proteinExistence type="predicted"/>
<sequence>MANPWLGIRADRRARYLSGEGRIGRGLLDELTSEFPEAAKVWRSDVWEFLELDRSPLSTSGRLHEELGISRSSCSVSELLLRFYDDRPPSLGSGLDEVSARVLALRAAIDGGLSEAALTSAGELAKALLTLAACPYRRSASEQLWYLCGHAFVRGLQAKGRRIRYKKGTWVLIADHAITVTEVFKLMAYSSPSAAEIPFLIAEELLRDIVFAVTTEDLDRATFIMSRFNVMSPLRRLEQLGDNAVDATTPSTRRRSRSSLIAPRPLSGRPLPDVEKVSIWGSPE</sequence>
<reference evidence="2 3" key="1">
    <citation type="submission" date="2024-09" db="EMBL/GenBank/DDBJ databases">
        <authorList>
            <person name="Sun Q."/>
            <person name="Mori K."/>
        </authorList>
    </citation>
    <scope>NUCLEOTIDE SEQUENCE [LARGE SCALE GENOMIC DNA]</scope>
    <source>
        <strain evidence="2 3">KCTC 52403</strain>
    </source>
</reference>
<dbReference type="RefSeq" id="WP_189497937.1">
    <property type="nucleotide sequence ID" value="NZ_BMZT01000008.1"/>
</dbReference>
<evidence type="ECO:0000256" key="1">
    <source>
        <dbReference type="SAM" id="MobiDB-lite"/>
    </source>
</evidence>
<comment type="caution">
    <text evidence="2">The sequence shown here is derived from an EMBL/GenBank/DDBJ whole genome shotgun (WGS) entry which is preliminary data.</text>
</comment>
<feature type="region of interest" description="Disordered" evidence="1">
    <location>
        <begin position="242"/>
        <end position="284"/>
    </location>
</feature>
<gene>
    <name evidence="2" type="ORF">ACFFFU_07030</name>
</gene>
<organism evidence="2 3">
    <name type="scientific">Luteimonas padinae</name>
    <dbReference type="NCBI Taxonomy" id="1714359"/>
    <lineage>
        <taxon>Bacteria</taxon>
        <taxon>Pseudomonadati</taxon>
        <taxon>Pseudomonadota</taxon>
        <taxon>Gammaproteobacteria</taxon>
        <taxon>Lysobacterales</taxon>
        <taxon>Lysobacteraceae</taxon>
        <taxon>Luteimonas</taxon>
    </lineage>
</organism>
<evidence type="ECO:0000313" key="3">
    <source>
        <dbReference type="Proteomes" id="UP001589898"/>
    </source>
</evidence>
<accession>A0ABV6SVN9</accession>
<evidence type="ECO:0008006" key="4">
    <source>
        <dbReference type="Google" id="ProtNLM"/>
    </source>
</evidence>
<dbReference type="EMBL" id="JBHLTF010000028">
    <property type="protein sequence ID" value="MFC0717501.1"/>
    <property type="molecule type" value="Genomic_DNA"/>
</dbReference>
<dbReference type="Proteomes" id="UP001589898">
    <property type="component" value="Unassembled WGS sequence"/>
</dbReference>
<keyword evidence="3" id="KW-1185">Reference proteome</keyword>